<evidence type="ECO:0000256" key="4">
    <source>
        <dbReference type="ARBA" id="ARBA00037131"/>
    </source>
</evidence>
<reference evidence="6 7" key="1">
    <citation type="submission" date="2015-09" db="EMBL/GenBank/DDBJ databases">
        <authorList>
            <consortium name="Swine Surveillance"/>
        </authorList>
    </citation>
    <scope>NUCLEOTIDE SEQUENCE [LARGE SCALE GENOMIC DNA]</scope>
    <source>
        <strain evidence="6 7">CECT 8383</strain>
    </source>
</reference>
<dbReference type="RefSeq" id="WP_058318206.1">
    <property type="nucleotide sequence ID" value="NZ_CYSF01000006.1"/>
</dbReference>
<protein>
    <submittedName>
        <fullName evidence="6">Universal stress protein E</fullName>
    </submittedName>
</protein>
<keyword evidence="7" id="KW-1185">Reference proteome</keyword>
<organism evidence="6 7">
    <name type="scientific">Thalassovita mediterranea</name>
    <dbReference type="NCBI Taxonomy" id="340021"/>
    <lineage>
        <taxon>Bacteria</taxon>
        <taxon>Pseudomonadati</taxon>
        <taxon>Pseudomonadota</taxon>
        <taxon>Alphaproteobacteria</taxon>
        <taxon>Rhodobacterales</taxon>
        <taxon>Roseobacteraceae</taxon>
        <taxon>Thalassovita</taxon>
    </lineage>
</organism>
<dbReference type="Proteomes" id="UP000051681">
    <property type="component" value="Unassembled WGS sequence"/>
</dbReference>
<dbReference type="EMBL" id="CYSF01000006">
    <property type="protein sequence ID" value="CUH84119.1"/>
    <property type="molecule type" value="Genomic_DNA"/>
</dbReference>
<dbReference type="PANTHER" id="PTHR47892:SF1">
    <property type="entry name" value="UNIVERSAL STRESS PROTEIN E"/>
    <property type="match status" value="1"/>
</dbReference>
<sequence>MKRFKNILVILNSEGLSHAVLARAVWLAHANAATLTLFAVQESGDVDLNWLAANLSGSGAPGLSARLAAALQDDLNEIAHSLTTADGIAPDRIRTVVTRGSGHTEIIQQVLRAQHDLVLKGADQSFDWRTLGGADLNLLRKCPCPVWILNSAVEPKAERIMATVVPDSENTMRTALNHKVMQVATSLAVQDSARLDVLNAWYLYEEHLLRGRRSYTPGKEVDALLEETRRQSRWALNQLTQDYGGIAPETQVLHVKGLPADVITQHAEDQRIDTLVMGTRARDGLTGMLIGNTSETVLNRVKCSVLVVKPDNFISPIGL</sequence>
<dbReference type="STRING" id="340021.TM5383_01324"/>
<evidence type="ECO:0000313" key="6">
    <source>
        <dbReference type="EMBL" id="CUH84119.1"/>
    </source>
</evidence>
<feature type="domain" description="UspA" evidence="5">
    <location>
        <begin position="178"/>
        <end position="309"/>
    </location>
</feature>
<dbReference type="CDD" id="cd00293">
    <property type="entry name" value="USP-like"/>
    <property type="match status" value="1"/>
</dbReference>
<proteinExistence type="inferred from homology"/>
<dbReference type="InterPro" id="IPR006016">
    <property type="entry name" value="UspA"/>
</dbReference>
<feature type="domain" description="UspA" evidence="5">
    <location>
        <begin position="4"/>
        <end position="149"/>
    </location>
</feature>
<dbReference type="AlphaFoldDB" id="A0A0P1H223"/>
<dbReference type="GO" id="GO:0005737">
    <property type="term" value="C:cytoplasm"/>
    <property type="evidence" value="ECO:0007669"/>
    <property type="project" value="UniProtKB-SubCell"/>
</dbReference>
<dbReference type="PANTHER" id="PTHR47892">
    <property type="entry name" value="UNIVERSAL STRESS PROTEIN E"/>
    <property type="match status" value="1"/>
</dbReference>
<evidence type="ECO:0000256" key="1">
    <source>
        <dbReference type="ARBA" id="ARBA00004496"/>
    </source>
</evidence>
<comment type="function">
    <text evidence="4">Required for resistance to DNA-damaging agents.</text>
</comment>
<comment type="subcellular location">
    <subcellularLocation>
        <location evidence="1">Cytoplasm</location>
    </subcellularLocation>
</comment>
<dbReference type="Pfam" id="PF00582">
    <property type="entry name" value="Usp"/>
    <property type="match status" value="2"/>
</dbReference>
<evidence type="ECO:0000259" key="5">
    <source>
        <dbReference type="Pfam" id="PF00582"/>
    </source>
</evidence>
<evidence type="ECO:0000313" key="7">
    <source>
        <dbReference type="Proteomes" id="UP000051681"/>
    </source>
</evidence>
<comment type="similarity">
    <text evidence="2">Belongs to the universal stress protein A family.</text>
</comment>
<dbReference type="SUPFAM" id="SSF52402">
    <property type="entry name" value="Adenine nucleotide alpha hydrolases-like"/>
    <property type="match status" value="2"/>
</dbReference>
<accession>A0A0P1H223</accession>
<gene>
    <name evidence="6" type="primary">uspE</name>
    <name evidence="6" type="ORF">TM5383_01324</name>
</gene>
<keyword evidence="3" id="KW-0963">Cytoplasm</keyword>
<evidence type="ECO:0000256" key="2">
    <source>
        <dbReference type="ARBA" id="ARBA00008791"/>
    </source>
</evidence>
<evidence type="ECO:0000256" key="3">
    <source>
        <dbReference type="ARBA" id="ARBA00022490"/>
    </source>
</evidence>
<name>A0A0P1H223_9RHOB</name>
<dbReference type="Gene3D" id="3.40.50.12370">
    <property type="match status" value="1"/>
</dbReference>